<organism evidence="3 4">
    <name type="scientific">Zhihengliuella halotolerans</name>
    <dbReference type="NCBI Taxonomy" id="370736"/>
    <lineage>
        <taxon>Bacteria</taxon>
        <taxon>Bacillati</taxon>
        <taxon>Actinomycetota</taxon>
        <taxon>Actinomycetes</taxon>
        <taxon>Micrococcales</taxon>
        <taxon>Micrococcaceae</taxon>
        <taxon>Zhihengliuella</taxon>
    </lineage>
</organism>
<feature type="transmembrane region" description="Helical" evidence="1">
    <location>
        <begin position="44"/>
        <end position="70"/>
    </location>
</feature>
<name>A0A4Q8AG12_9MICC</name>
<accession>A0A4Q8AG12</accession>
<protein>
    <recommendedName>
        <fullName evidence="2">YdbS-like PH domain-containing protein</fullName>
    </recommendedName>
</protein>
<evidence type="ECO:0000256" key="1">
    <source>
        <dbReference type="SAM" id="Phobius"/>
    </source>
</evidence>
<comment type="caution">
    <text evidence="3">The sequence shown here is derived from an EMBL/GenBank/DDBJ whole genome shotgun (WGS) entry which is preliminary data.</text>
</comment>
<dbReference type="PANTHER" id="PTHR34473">
    <property type="entry name" value="UPF0699 TRANSMEMBRANE PROTEIN YDBS"/>
    <property type="match status" value="1"/>
</dbReference>
<keyword evidence="1" id="KW-0812">Transmembrane</keyword>
<keyword evidence="1" id="KW-0472">Membrane</keyword>
<dbReference type="Pfam" id="PF03703">
    <property type="entry name" value="bPH_2"/>
    <property type="match status" value="1"/>
</dbReference>
<keyword evidence="1" id="KW-1133">Transmembrane helix</keyword>
<dbReference type="InterPro" id="IPR005182">
    <property type="entry name" value="YdbS-like_PH"/>
</dbReference>
<dbReference type="EMBL" id="SHLA01000001">
    <property type="protein sequence ID" value="RZU63297.1"/>
    <property type="molecule type" value="Genomic_DNA"/>
</dbReference>
<evidence type="ECO:0000259" key="2">
    <source>
        <dbReference type="Pfam" id="PF03703"/>
    </source>
</evidence>
<reference evidence="3 4" key="1">
    <citation type="submission" date="2019-02" db="EMBL/GenBank/DDBJ databases">
        <title>Sequencing the genomes of 1000 actinobacteria strains.</title>
        <authorList>
            <person name="Klenk H.-P."/>
        </authorList>
    </citation>
    <scope>NUCLEOTIDE SEQUENCE [LARGE SCALE GENOMIC DNA]</scope>
    <source>
        <strain evidence="3 4">DSM 17364</strain>
    </source>
</reference>
<dbReference type="Proteomes" id="UP000292685">
    <property type="component" value="Unassembled WGS sequence"/>
</dbReference>
<evidence type="ECO:0000313" key="3">
    <source>
        <dbReference type="EMBL" id="RZU63297.1"/>
    </source>
</evidence>
<keyword evidence="4" id="KW-1185">Reference proteome</keyword>
<sequence length="189" mass="20731">MEMNRGTHQVPEGDAAVVADDQKAIDPEGVDWLRVDPAYVKVRFIGVLIGGAVWLLITSVPLVLMLTGLWGGYPEWLAWLLPGVAVVWTLVDLIITNRRVRAIGYAERDDDLLVRQGILFKKVLVVPYGRMQYVDVQMGPVDRAFGLCKVQLHTAASDVTATIPGVTTDEGARLREQLSARGEARLAGL</sequence>
<proteinExistence type="predicted"/>
<feature type="transmembrane region" description="Helical" evidence="1">
    <location>
        <begin position="76"/>
        <end position="95"/>
    </location>
</feature>
<gene>
    <name evidence="3" type="ORF">EV380_2909</name>
</gene>
<dbReference type="AlphaFoldDB" id="A0A4Q8AG12"/>
<dbReference type="PANTHER" id="PTHR34473:SF3">
    <property type="entry name" value="TRANSMEMBRANE PROTEIN-RELATED"/>
    <property type="match status" value="1"/>
</dbReference>
<evidence type="ECO:0000313" key="4">
    <source>
        <dbReference type="Proteomes" id="UP000292685"/>
    </source>
</evidence>
<feature type="domain" description="YdbS-like PH" evidence="2">
    <location>
        <begin position="101"/>
        <end position="178"/>
    </location>
</feature>